<evidence type="ECO:0000256" key="6">
    <source>
        <dbReference type="ARBA" id="ARBA00022833"/>
    </source>
</evidence>
<dbReference type="Gene3D" id="6.10.140.2220">
    <property type="match status" value="1"/>
</dbReference>
<dbReference type="Pfam" id="PF06325">
    <property type="entry name" value="PrmA"/>
    <property type="match status" value="1"/>
</dbReference>
<dbReference type="PROSITE" id="PS50865">
    <property type="entry name" value="ZF_MYND_2"/>
    <property type="match status" value="1"/>
</dbReference>
<evidence type="ECO:0000313" key="11">
    <source>
        <dbReference type="EMBL" id="VDN92697.1"/>
    </source>
</evidence>
<name>A0A0N4TS85_BRUPA</name>
<dbReference type="InterPro" id="IPR029063">
    <property type="entry name" value="SAM-dependent_MTases_sf"/>
</dbReference>
<keyword evidence="4" id="KW-0479">Metal-binding</keyword>
<evidence type="ECO:0000313" key="13">
    <source>
        <dbReference type="WBParaSite" id="BPAG_0001154901-mRNA-1"/>
    </source>
</evidence>
<accession>A0A0N4TS85</accession>
<dbReference type="PROSITE" id="PS50088">
    <property type="entry name" value="ANK_REPEAT"/>
    <property type="match status" value="2"/>
</dbReference>
<feature type="repeat" description="ANK" evidence="7">
    <location>
        <begin position="51"/>
        <end position="83"/>
    </location>
</feature>
<dbReference type="Gene3D" id="3.40.50.150">
    <property type="entry name" value="Vaccinia Virus protein VP39"/>
    <property type="match status" value="2"/>
</dbReference>
<keyword evidence="12" id="KW-1185">Reference proteome</keyword>
<dbReference type="Proteomes" id="UP000278627">
    <property type="component" value="Unassembled WGS sequence"/>
</dbReference>
<dbReference type="InterPro" id="IPR002893">
    <property type="entry name" value="Znf_MYND"/>
</dbReference>
<dbReference type="GO" id="GO:0008270">
    <property type="term" value="F:zinc ion binding"/>
    <property type="evidence" value="ECO:0007669"/>
    <property type="project" value="UniProtKB-KW"/>
</dbReference>
<dbReference type="STRING" id="6280.A0A0N4TS85"/>
<gene>
    <name evidence="11" type="ORF">BPAG_LOCUS11511</name>
</gene>
<dbReference type="PANTHER" id="PTHR11006">
    <property type="entry name" value="PROTEIN ARGININE N-METHYLTRANSFERASE"/>
    <property type="match status" value="1"/>
</dbReference>
<dbReference type="CDD" id="cd02440">
    <property type="entry name" value="AdoMet_MTases"/>
    <property type="match status" value="1"/>
</dbReference>
<dbReference type="SUPFAM" id="SSF48403">
    <property type="entry name" value="Ankyrin repeat"/>
    <property type="match status" value="1"/>
</dbReference>
<dbReference type="EMBL" id="UZAD01013234">
    <property type="protein sequence ID" value="VDN92697.1"/>
    <property type="molecule type" value="Genomic_DNA"/>
</dbReference>
<reference evidence="11 12" key="2">
    <citation type="submission" date="2018-11" db="EMBL/GenBank/DDBJ databases">
        <authorList>
            <consortium name="Pathogen Informatics"/>
        </authorList>
    </citation>
    <scope>NUCLEOTIDE SEQUENCE [LARGE SCALE GENOMIC DNA]</scope>
</reference>
<protein>
    <submittedName>
        <fullName evidence="13">MYND-type domain-containing protein</fullName>
    </submittedName>
</protein>
<sequence length="1145" mass="131108">MNNLEASTTVPKYDQEEAAERIFDMIKEKNAEEVLQILKSMRIPLDYTDKTGMSLLDQASWSGLEDVVRFLLANGVDPNNSTHDSGYKSLMFAAIAGHQGICQLLLDYGAHVYSTNAIGKTAAEMAAFVGQHECVSIINNYVALDEIEKLLHPKGNDSDEIYSKEFSRALHDLIKTHIIHPVWVSYIGKHLTLYFLVMLFLRDHYQLIWQHRQKFCYVLDRIFERQLRCKESNEVMSLKLWLILYTVRDTCKFVETVLEKEGHKASTIIRNYIKQLLKMEQTYRIRPNLERYLRNAVQAFPYHHCLLFQALIKNLAAVEFGSLPDAFYLIMSVFSGQRMVETSHFCATCGAVTSTKRCCKNTYYCHPDCQKIDWCNHKMFCEKVYKGKQGEKRRCSLRDSAASKTIVQNDGNTSSDGIIRDEQSKDKHVEKVASALADIKLYLFIRDGFSELSNKTQRILAIGQLFSRILSLRLKVGVVGIQGYLRRKHKAKMFLETIDPVTGRQTWKVADEDYDIAQEIARSGFGDMIHDFERNQKYELGLKSVIGQFKKENEQVHVLDIGAGTGLLSMMAMRAGADSVTALEMLEPMAKCAEEIIRKNGYEGQIRLIASRSTELTDEQISTIEKGNVIVAEVFDTELIGEGALRTFKEAHQKLVKPGCRVVPSSARVLLVPVQSDFLMRFHQLPSRHFKVPEISKRCPGAGAIHDIHVSEIPEDEIRVLAEPFVAFSFDFEDGCSINYNETVVRTFDAELDGTFEALLMWWELDMDGTGQNILSTAPKWWNRKENWRDHWVQGVYYLAQSIQVRKDETVALHCCHDEFSFWFAVPQNEFDAFEPNFCRCKTHVACSRNAIHRLNELDDDVAFDHFLRENFTEKSVAVLDDGSLMSLLLSKYAKRVKIIEPNDHFLAVILAYIEENQIRNIQIYDDCASVPCQEIDVVVSEPFYLSSFLPWDNLCFWFTAHKLSTFFKSRYFPLSPGKGLMYAMPVLFDELWKIAALFGIVEGFDLTSFDDVIVKARSAVDAMIDPHPLWEYSSIVTGEPVVLAEFDFNEPPSHASFKAKITPSMIGTNAIVFWMDWIHGDYRLTSGLLNKPEVGERPKWSISHRQGVHFLPESERSLQSFSSINIKADFCPNAQFLFHFYYEA</sequence>
<keyword evidence="6" id="KW-0862">Zinc</keyword>
<dbReference type="SUPFAM" id="SSF53335">
    <property type="entry name" value="S-adenosyl-L-methionine-dependent methyltransferases"/>
    <property type="match status" value="2"/>
</dbReference>
<dbReference type="SUPFAM" id="SSF144232">
    <property type="entry name" value="HIT/MYND zinc finger-like"/>
    <property type="match status" value="1"/>
</dbReference>
<evidence type="ECO:0000256" key="4">
    <source>
        <dbReference type="ARBA" id="ARBA00022723"/>
    </source>
</evidence>
<keyword evidence="3 9" id="KW-0949">S-adenosyl-L-methionine</keyword>
<evidence type="ECO:0000256" key="9">
    <source>
        <dbReference type="PROSITE-ProRule" id="PRU01015"/>
    </source>
</evidence>
<dbReference type="InterPro" id="IPR036770">
    <property type="entry name" value="Ankyrin_rpt-contain_sf"/>
</dbReference>
<dbReference type="Pfam" id="PF12796">
    <property type="entry name" value="Ank_2"/>
    <property type="match status" value="1"/>
</dbReference>
<evidence type="ECO:0000256" key="5">
    <source>
        <dbReference type="ARBA" id="ARBA00022771"/>
    </source>
</evidence>
<reference evidence="13" key="1">
    <citation type="submission" date="2016-04" db="UniProtKB">
        <authorList>
            <consortium name="WormBaseParasite"/>
        </authorList>
    </citation>
    <scope>IDENTIFICATION</scope>
</reference>
<proteinExistence type="predicted"/>
<dbReference type="GO" id="GO:0042054">
    <property type="term" value="F:histone methyltransferase activity"/>
    <property type="evidence" value="ECO:0007669"/>
    <property type="project" value="TreeGrafter"/>
</dbReference>
<evidence type="ECO:0000256" key="8">
    <source>
        <dbReference type="PROSITE-ProRule" id="PRU00134"/>
    </source>
</evidence>
<dbReference type="AlphaFoldDB" id="A0A0N4TS85"/>
<dbReference type="GO" id="GO:0032259">
    <property type="term" value="P:methylation"/>
    <property type="evidence" value="ECO:0007669"/>
    <property type="project" value="UniProtKB-KW"/>
</dbReference>
<dbReference type="Pfam" id="PF01753">
    <property type="entry name" value="zf-MYND"/>
    <property type="match status" value="1"/>
</dbReference>
<dbReference type="SMART" id="SM00248">
    <property type="entry name" value="ANK"/>
    <property type="match status" value="3"/>
</dbReference>
<dbReference type="Pfam" id="PF22528">
    <property type="entry name" value="PRMT_C"/>
    <property type="match status" value="1"/>
</dbReference>
<evidence type="ECO:0000256" key="3">
    <source>
        <dbReference type="ARBA" id="ARBA00022691"/>
    </source>
</evidence>
<evidence type="ECO:0000256" key="2">
    <source>
        <dbReference type="ARBA" id="ARBA00022679"/>
    </source>
</evidence>
<dbReference type="InterPro" id="IPR055135">
    <property type="entry name" value="PRMT_dom"/>
</dbReference>
<keyword evidence="1 9" id="KW-0489">Methyltransferase</keyword>
<dbReference type="InterPro" id="IPR002110">
    <property type="entry name" value="Ankyrin_rpt"/>
</dbReference>
<keyword evidence="7" id="KW-0040">ANK repeat</keyword>
<dbReference type="Gene3D" id="1.25.40.20">
    <property type="entry name" value="Ankyrin repeat-containing domain"/>
    <property type="match status" value="1"/>
</dbReference>
<evidence type="ECO:0000256" key="7">
    <source>
        <dbReference type="PROSITE-ProRule" id="PRU00023"/>
    </source>
</evidence>
<evidence type="ECO:0000313" key="12">
    <source>
        <dbReference type="Proteomes" id="UP000278627"/>
    </source>
</evidence>
<dbReference type="PANTHER" id="PTHR11006:SF4">
    <property type="entry name" value="PROTEIN ARGININE N-METHYLTRANSFERASE 7"/>
    <property type="match status" value="1"/>
</dbReference>
<evidence type="ECO:0000256" key="1">
    <source>
        <dbReference type="ARBA" id="ARBA00022603"/>
    </source>
</evidence>
<feature type="domain" description="MYND-type" evidence="10">
    <location>
        <begin position="346"/>
        <end position="381"/>
    </location>
</feature>
<dbReference type="GO" id="GO:0016274">
    <property type="term" value="F:protein-arginine N-methyltransferase activity"/>
    <property type="evidence" value="ECO:0007669"/>
    <property type="project" value="InterPro"/>
</dbReference>
<keyword evidence="2 9" id="KW-0808">Transferase</keyword>
<feature type="repeat" description="ANK" evidence="7">
    <location>
        <begin position="85"/>
        <end position="117"/>
    </location>
</feature>
<organism evidence="13">
    <name type="scientific">Brugia pahangi</name>
    <name type="common">Filarial nematode worm</name>
    <dbReference type="NCBI Taxonomy" id="6280"/>
    <lineage>
        <taxon>Eukaryota</taxon>
        <taxon>Metazoa</taxon>
        <taxon>Ecdysozoa</taxon>
        <taxon>Nematoda</taxon>
        <taxon>Chromadorea</taxon>
        <taxon>Rhabditida</taxon>
        <taxon>Spirurina</taxon>
        <taxon>Spiruromorpha</taxon>
        <taxon>Filarioidea</taxon>
        <taxon>Onchocercidae</taxon>
        <taxon>Brugia</taxon>
    </lineage>
</organism>
<keyword evidence="5 8" id="KW-0863">Zinc-finger</keyword>
<evidence type="ECO:0000259" key="10">
    <source>
        <dbReference type="PROSITE" id="PS50865"/>
    </source>
</evidence>
<dbReference type="InterPro" id="IPR025799">
    <property type="entry name" value="Arg_MeTrfase"/>
</dbReference>
<dbReference type="WBParaSite" id="BPAG_0001154901-mRNA-1">
    <property type="protein sequence ID" value="BPAG_0001154901-mRNA-1"/>
    <property type="gene ID" value="BPAG_0001154901"/>
</dbReference>
<dbReference type="Gene3D" id="2.70.160.11">
    <property type="entry name" value="Hnrnp arginine n-methyltransferase1"/>
    <property type="match status" value="2"/>
</dbReference>
<dbReference type="PROSITE" id="PS51678">
    <property type="entry name" value="SAM_MT_PRMT"/>
    <property type="match status" value="1"/>
</dbReference>
<dbReference type="FunFam" id="3.40.50.150:FF:000071">
    <property type="entry name" value="Protein arginine N-methyltransferase 7"/>
    <property type="match status" value="1"/>
</dbReference>